<accession>A0AAV1BWX0</accession>
<evidence type="ECO:0000259" key="6">
    <source>
        <dbReference type="PROSITE" id="PS51133"/>
    </source>
</evidence>
<evidence type="ECO:0000256" key="3">
    <source>
        <dbReference type="ARBA" id="ARBA00022833"/>
    </source>
</evidence>
<protein>
    <submittedName>
        <fullName evidence="8">OLC1v1021911C1</fullName>
    </submittedName>
</protein>
<keyword evidence="9" id="KW-1185">Reference proteome</keyword>
<dbReference type="InterPro" id="IPR003618">
    <property type="entry name" value="TFIIS_cen_dom"/>
</dbReference>
<dbReference type="SUPFAM" id="SSF57783">
    <property type="entry name" value="Zinc beta-ribbon"/>
    <property type="match status" value="1"/>
</dbReference>
<reference evidence="8" key="1">
    <citation type="submission" date="2023-03" db="EMBL/GenBank/DDBJ databases">
        <authorList>
            <person name="Julca I."/>
        </authorList>
    </citation>
    <scope>NUCLEOTIDE SEQUENCE</scope>
</reference>
<gene>
    <name evidence="8" type="ORF">OLC1_LOCUS499</name>
</gene>
<keyword evidence="2 4" id="KW-0863">Zinc-finger</keyword>
<dbReference type="InterPro" id="IPR036575">
    <property type="entry name" value="TFIIS_cen_dom_sf"/>
</dbReference>
<dbReference type="InterPro" id="IPR001222">
    <property type="entry name" value="Znf_TFIIS"/>
</dbReference>
<feature type="domain" description="TFIIS-type" evidence="6">
    <location>
        <begin position="345"/>
        <end position="385"/>
    </location>
</feature>
<evidence type="ECO:0000256" key="5">
    <source>
        <dbReference type="SAM" id="MobiDB-lite"/>
    </source>
</evidence>
<dbReference type="PROSITE" id="PS51133">
    <property type="entry name" value="ZF_TFIIS_2"/>
    <property type="match status" value="1"/>
</dbReference>
<evidence type="ECO:0000313" key="9">
    <source>
        <dbReference type="Proteomes" id="UP001161247"/>
    </source>
</evidence>
<feature type="domain" description="TFIIS central" evidence="7">
    <location>
        <begin position="214"/>
        <end position="339"/>
    </location>
</feature>
<dbReference type="PROSITE" id="PS00466">
    <property type="entry name" value="ZF_TFIIS_1"/>
    <property type="match status" value="1"/>
</dbReference>
<dbReference type="EMBL" id="OX459118">
    <property type="protein sequence ID" value="CAI9087755.1"/>
    <property type="molecule type" value="Genomic_DNA"/>
</dbReference>
<dbReference type="AlphaFoldDB" id="A0AAV1BWX0"/>
<evidence type="ECO:0000259" key="7">
    <source>
        <dbReference type="PROSITE" id="PS51321"/>
    </source>
</evidence>
<evidence type="ECO:0000313" key="8">
    <source>
        <dbReference type="EMBL" id="CAI9087755.1"/>
    </source>
</evidence>
<dbReference type="SMART" id="SM00510">
    <property type="entry name" value="TFS2M"/>
    <property type="match status" value="1"/>
</dbReference>
<sequence>MAMIQNAEKAVDLVMAKEHRLNRLKQLHTNGDHVLNISKTHIGGKRIQQLQPPSENRPVKKLKMTSPSSSDAMVVEAWRRQVHQQIFGDFDDDDVDDSIIKVAGKDQKTEPSFGEQRDDLGKSDDVQSILRDVVKGPAANFGSLKPEHVNGNKVAAIIPEEKSSGSQKQGKITGKKLVTKTSAKNLFGHGKQGNRVLGENVVAEIQGDRTNDKIRDQIREDLAKSLSKVATEIDEKGEEAGKVLSCDPLYVAAMVETELFKAWGSCGRANKAKYRSVMFNLKDNKNPDFRKKVLLGEFTPESISELTPKDMASQARKLEDEQIRGLPKFNREIRPPPELKGEGNPELQCRRCEFSATTYSQMQTRSADEPMTILVHCHNCDNNWKV</sequence>
<dbReference type="GO" id="GO:0003676">
    <property type="term" value="F:nucleic acid binding"/>
    <property type="evidence" value="ECO:0007669"/>
    <property type="project" value="InterPro"/>
</dbReference>
<feature type="region of interest" description="Disordered" evidence="5">
    <location>
        <begin position="49"/>
        <end position="70"/>
    </location>
</feature>
<organism evidence="8 9">
    <name type="scientific">Oldenlandia corymbosa var. corymbosa</name>
    <dbReference type="NCBI Taxonomy" id="529605"/>
    <lineage>
        <taxon>Eukaryota</taxon>
        <taxon>Viridiplantae</taxon>
        <taxon>Streptophyta</taxon>
        <taxon>Embryophyta</taxon>
        <taxon>Tracheophyta</taxon>
        <taxon>Spermatophyta</taxon>
        <taxon>Magnoliopsida</taxon>
        <taxon>eudicotyledons</taxon>
        <taxon>Gunneridae</taxon>
        <taxon>Pentapetalae</taxon>
        <taxon>asterids</taxon>
        <taxon>lamiids</taxon>
        <taxon>Gentianales</taxon>
        <taxon>Rubiaceae</taxon>
        <taxon>Rubioideae</taxon>
        <taxon>Spermacoceae</taxon>
        <taxon>Hedyotis-Oldenlandia complex</taxon>
        <taxon>Oldenlandia</taxon>
    </lineage>
</organism>
<dbReference type="GO" id="GO:0008270">
    <property type="term" value="F:zinc ion binding"/>
    <property type="evidence" value="ECO:0007669"/>
    <property type="project" value="UniProtKB-KW"/>
</dbReference>
<dbReference type="Proteomes" id="UP001161247">
    <property type="component" value="Chromosome 1"/>
</dbReference>
<evidence type="ECO:0000256" key="2">
    <source>
        <dbReference type="ARBA" id="ARBA00022771"/>
    </source>
</evidence>
<proteinExistence type="predicted"/>
<evidence type="ECO:0000256" key="1">
    <source>
        <dbReference type="ARBA" id="ARBA00022723"/>
    </source>
</evidence>
<dbReference type="GO" id="GO:0006351">
    <property type="term" value="P:DNA-templated transcription"/>
    <property type="evidence" value="ECO:0007669"/>
    <property type="project" value="InterPro"/>
</dbReference>
<dbReference type="Pfam" id="PF07500">
    <property type="entry name" value="TFIIS_M"/>
    <property type="match status" value="1"/>
</dbReference>
<dbReference type="PIRSF" id="PIRSF006704">
    <property type="entry name" value="TF_IIS"/>
    <property type="match status" value="1"/>
</dbReference>
<dbReference type="GO" id="GO:0005634">
    <property type="term" value="C:nucleus"/>
    <property type="evidence" value="ECO:0007669"/>
    <property type="project" value="TreeGrafter"/>
</dbReference>
<dbReference type="PANTHER" id="PTHR11477">
    <property type="entry name" value="TRANSCRIPTION FACTOR S-II ZINC FINGER DOMAIN-CONTAINING PROTEIN"/>
    <property type="match status" value="1"/>
</dbReference>
<keyword evidence="1" id="KW-0479">Metal-binding</keyword>
<dbReference type="SMART" id="SM00440">
    <property type="entry name" value="ZnF_C2C2"/>
    <property type="match status" value="1"/>
</dbReference>
<dbReference type="PROSITE" id="PS51321">
    <property type="entry name" value="TFIIS_CENTRAL"/>
    <property type="match status" value="1"/>
</dbReference>
<dbReference type="Gene3D" id="1.10.472.30">
    <property type="entry name" value="Transcription elongation factor S-II, central domain"/>
    <property type="match status" value="1"/>
</dbReference>
<evidence type="ECO:0000256" key="4">
    <source>
        <dbReference type="PROSITE-ProRule" id="PRU00472"/>
    </source>
</evidence>
<keyword evidence="3" id="KW-0862">Zinc</keyword>
<dbReference type="CDD" id="cd13749">
    <property type="entry name" value="Zn-ribbon_TFIIS"/>
    <property type="match status" value="1"/>
</dbReference>
<dbReference type="Pfam" id="PF01096">
    <property type="entry name" value="Zn_ribbon_TFIIS"/>
    <property type="match status" value="1"/>
</dbReference>
<dbReference type="PANTHER" id="PTHR11477:SF45">
    <property type="entry name" value="SPEN PARALOGUE AND ORTHOLOGUE SPOC C-TERMINAL DOMAIN-CONTAINING PROTEIN"/>
    <property type="match status" value="1"/>
</dbReference>
<dbReference type="SUPFAM" id="SSF46942">
    <property type="entry name" value="Elongation factor TFIIS domain 2"/>
    <property type="match status" value="1"/>
</dbReference>
<dbReference type="Gene3D" id="2.20.25.10">
    <property type="match status" value="1"/>
</dbReference>
<name>A0AAV1BWX0_OLDCO</name>
<dbReference type="InterPro" id="IPR035100">
    <property type="entry name" value="TF_IIS-typ"/>
</dbReference>